<evidence type="ECO:0000313" key="3">
    <source>
        <dbReference type="Proteomes" id="UP001153269"/>
    </source>
</evidence>
<gene>
    <name evidence="2" type="ORF">PLEPLA_LOCUS41910</name>
</gene>
<name>A0A9N7VRX2_PLEPL</name>
<reference evidence="2" key="1">
    <citation type="submission" date="2020-03" db="EMBL/GenBank/DDBJ databases">
        <authorList>
            <person name="Weist P."/>
        </authorList>
    </citation>
    <scope>NUCLEOTIDE SEQUENCE</scope>
</reference>
<protein>
    <submittedName>
        <fullName evidence="2">Uncharacterized protein</fullName>
    </submittedName>
</protein>
<proteinExistence type="predicted"/>
<comment type="caution">
    <text evidence="2">The sequence shown here is derived from an EMBL/GenBank/DDBJ whole genome shotgun (WGS) entry which is preliminary data.</text>
</comment>
<evidence type="ECO:0000313" key="2">
    <source>
        <dbReference type="EMBL" id="CAB1454148.1"/>
    </source>
</evidence>
<dbReference type="EMBL" id="CADEAL010004200">
    <property type="protein sequence ID" value="CAB1454148.1"/>
    <property type="molecule type" value="Genomic_DNA"/>
</dbReference>
<sequence length="138" mass="14442">MFSRQAVPLELCTLECSGSQGGGAGSHSSQQRPVHHRAHDVLAASSDLRSLGAQAVTLGVGDEPHSRTPSLTFQPLWLSAESSSSTASQLTGTFSCRCHAVCGGAASVTGRRREETGGEGRRREETGGDGRCEKTEDT</sequence>
<dbReference type="AlphaFoldDB" id="A0A9N7VRX2"/>
<organism evidence="2 3">
    <name type="scientific">Pleuronectes platessa</name>
    <name type="common">European plaice</name>
    <dbReference type="NCBI Taxonomy" id="8262"/>
    <lineage>
        <taxon>Eukaryota</taxon>
        <taxon>Metazoa</taxon>
        <taxon>Chordata</taxon>
        <taxon>Craniata</taxon>
        <taxon>Vertebrata</taxon>
        <taxon>Euteleostomi</taxon>
        <taxon>Actinopterygii</taxon>
        <taxon>Neopterygii</taxon>
        <taxon>Teleostei</taxon>
        <taxon>Neoteleostei</taxon>
        <taxon>Acanthomorphata</taxon>
        <taxon>Carangaria</taxon>
        <taxon>Pleuronectiformes</taxon>
        <taxon>Pleuronectoidei</taxon>
        <taxon>Pleuronectidae</taxon>
        <taxon>Pleuronectes</taxon>
    </lineage>
</organism>
<feature type="compositionally biased region" description="Basic and acidic residues" evidence="1">
    <location>
        <begin position="111"/>
        <end position="138"/>
    </location>
</feature>
<accession>A0A9N7VRX2</accession>
<dbReference type="Proteomes" id="UP001153269">
    <property type="component" value="Unassembled WGS sequence"/>
</dbReference>
<evidence type="ECO:0000256" key="1">
    <source>
        <dbReference type="SAM" id="MobiDB-lite"/>
    </source>
</evidence>
<feature type="region of interest" description="Disordered" evidence="1">
    <location>
        <begin position="107"/>
        <end position="138"/>
    </location>
</feature>
<keyword evidence="3" id="KW-1185">Reference proteome</keyword>